<protein>
    <recommendedName>
        <fullName evidence="2">DUF4942 domain-containing protein</fullName>
    </recommendedName>
</protein>
<dbReference type="OrthoDB" id="5919083at2"/>
<reference evidence="3" key="1">
    <citation type="submission" date="2018-01" db="EMBL/GenBank/DDBJ databases">
        <authorList>
            <person name="Yu X.-D."/>
        </authorList>
    </citation>
    <scope>NUCLEOTIDE SEQUENCE</scope>
    <source>
        <strain evidence="3">ZX-21</strain>
    </source>
</reference>
<dbReference type="RefSeq" id="WP_103685589.1">
    <property type="nucleotide sequence ID" value="NZ_PQGG01000038.1"/>
</dbReference>
<dbReference type="InterPro" id="IPR031339">
    <property type="entry name" value="DUF4942"/>
</dbReference>
<name>A0A2S4HC62_9GAMM</name>
<dbReference type="Pfam" id="PF13708">
    <property type="entry name" value="DUF4942"/>
    <property type="match status" value="1"/>
</dbReference>
<evidence type="ECO:0000313" key="3">
    <source>
        <dbReference type="EMBL" id="POP51547.1"/>
    </source>
</evidence>
<sequence length="574" mass="65788">MTATPATTRALVQQLKDYGQDEEWYPTTDAMLARIRSDMDALIIENDLPDRFSILDCGAGDGRTLEYLAKGEEENRDGSKSLVTRGKMYAIEKSRPLINALDPSIYIVGADFYEQTLCDKEIAVTFSNPPYSDYVRWTEKLLMETRSGLVYLILPRRWESDARIAQAIELRKAETTVIDSFDFSQAERKARAKVDIIRVEFRGKHRRWANDCKSATDPFELWFDTHFKIQAPASNEFDPDRPTPRGPTASDVNKELVSGSDMVAVLVKLYNRDMDKLISNYKALETMDPELLRELGVNFKDIRAGLYTKIKGCKQGYWQELFDRLQKITDRLTTDSREAMLHKLMSRIDVDFNASNAYAILGWALKNCNNYMDQQLIEVFERMVEKANVINYKSNKRTFGDEKWRYCNRPDDLSHFTLDYRVVLERVGGLSNSDFSYERTKHNGLSSRAHFFLLDILTIAGNIGFDVQGKERPSDFEWESNKKKVFHYRDHASGKDKVFAEVRCFFNGNMHVKFDQSFIQRLGIEHGRLKGWIKSAAEAAEEMAVSPEVASSSFLSNIQLGTSTLKLLGFTLAA</sequence>
<dbReference type="InterPro" id="IPR029063">
    <property type="entry name" value="SAM-dependent_MTases_sf"/>
</dbReference>
<evidence type="ECO:0000259" key="2">
    <source>
        <dbReference type="Pfam" id="PF13708"/>
    </source>
</evidence>
<evidence type="ECO:0000313" key="4">
    <source>
        <dbReference type="Proteomes" id="UP000237222"/>
    </source>
</evidence>
<evidence type="ECO:0000256" key="1">
    <source>
        <dbReference type="SAM" id="MobiDB-lite"/>
    </source>
</evidence>
<feature type="region of interest" description="Disordered" evidence="1">
    <location>
        <begin position="233"/>
        <end position="252"/>
    </location>
</feature>
<feature type="domain" description="DUF4942" evidence="2">
    <location>
        <begin position="314"/>
        <end position="521"/>
    </location>
</feature>
<dbReference type="Gene3D" id="3.40.50.150">
    <property type="entry name" value="Vaccinia Virus protein VP39"/>
    <property type="match status" value="1"/>
</dbReference>
<dbReference type="EMBL" id="PQGG01000038">
    <property type="protein sequence ID" value="POP51547.1"/>
    <property type="molecule type" value="Genomic_DNA"/>
</dbReference>
<dbReference type="AlphaFoldDB" id="A0A2S4HC62"/>
<organism evidence="3 4">
    <name type="scientific">Zhongshania marina</name>
    <dbReference type="NCBI Taxonomy" id="2304603"/>
    <lineage>
        <taxon>Bacteria</taxon>
        <taxon>Pseudomonadati</taxon>
        <taxon>Pseudomonadota</taxon>
        <taxon>Gammaproteobacteria</taxon>
        <taxon>Cellvibrionales</taxon>
        <taxon>Spongiibacteraceae</taxon>
        <taxon>Zhongshania</taxon>
    </lineage>
</organism>
<dbReference type="SUPFAM" id="SSF53335">
    <property type="entry name" value="S-adenosyl-L-methionine-dependent methyltransferases"/>
    <property type="match status" value="1"/>
</dbReference>
<accession>A0A2S4HC62</accession>
<proteinExistence type="predicted"/>
<comment type="caution">
    <text evidence="3">The sequence shown here is derived from an EMBL/GenBank/DDBJ whole genome shotgun (WGS) entry which is preliminary data.</text>
</comment>
<dbReference type="Proteomes" id="UP000237222">
    <property type="component" value="Unassembled WGS sequence"/>
</dbReference>
<gene>
    <name evidence="3" type="ORF">C0068_16555</name>
</gene>